<accession>Q57VE4</accession>
<dbReference type="RefSeq" id="XP_844793.1">
    <property type="nucleotide sequence ID" value="XM_839700.1"/>
</dbReference>
<gene>
    <name evidence="3" type="primary">Tb05.30H13.125</name>
    <name evidence="2" type="ORF">Tb927.5.1190</name>
</gene>
<feature type="transmembrane region" description="Helical" evidence="1">
    <location>
        <begin position="34"/>
        <end position="54"/>
    </location>
</feature>
<keyword evidence="4" id="KW-1185">Reference proteome</keyword>
<organism evidence="2 4">
    <name type="scientific">Trypanosoma brucei brucei (strain 927/4 GUTat10.1)</name>
    <dbReference type="NCBI Taxonomy" id="185431"/>
    <lineage>
        <taxon>Eukaryota</taxon>
        <taxon>Discoba</taxon>
        <taxon>Euglenozoa</taxon>
        <taxon>Kinetoplastea</taxon>
        <taxon>Metakinetoplastina</taxon>
        <taxon>Trypanosomatida</taxon>
        <taxon>Trypanosomatidae</taxon>
        <taxon>Trypanosoma</taxon>
    </lineage>
</organism>
<protein>
    <submittedName>
        <fullName evidence="2">Uncharacterized protein</fullName>
    </submittedName>
</protein>
<reference evidence="3" key="1">
    <citation type="journal article" date="2005" name="Science">
        <title>Comparative genomics of trypanosomatid parasitic protozoa.</title>
        <authorList>
            <person name="El-Sayed N.M."/>
            <person name="Myler P.J."/>
            <person name="Blandin G."/>
            <person name="Berriman M."/>
            <person name="Crabtree J."/>
            <person name="Aggarwal G."/>
            <person name="Caler E."/>
            <person name="Renauld H."/>
            <person name="Worthey E.A."/>
            <person name="Hertz-Fowler C."/>
            <person name="Ghedin E."/>
            <person name="Peacock C."/>
            <person name="Bartholomeu D.C."/>
            <person name="Haas B.J."/>
            <person name="Tran A.N."/>
            <person name="Wortman J.R."/>
            <person name="Alsmark U.C."/>
            <person name="Angiuoli S."/>
            <person name="Anupama A."/>
            <person name="Badger J."/>
            <person name="Bringaud F."/>
            <person name="Cadag E."/>
            <person name="Carlton J.M."/>
            <person name="Cerqueira G.C."/>
            <person name="Creasy T."/>
            <person name="Delcher A.L."/>
            <person name="Djikeng A."/>
            <person name="Embley T.M."/>
            <person name="Hauser C."/>
            <person name="Ivens A.C."/>
            <person name="Kummerfeld S.K."/>
            <person name="Pereira-Leal J.B."/>
            <person name="Nilsson D."/>
            <person name="Peterson J."/>
            <person name="Salzberg S.L."/>
            <person name="Shallom J."/>
            <person name="Silva J.C."/>
            <person name="Sundaram J."/>
            <person name="Westenberger S."/>
            <person name="White O."/>
            <person name="Melville S.E."/>
            <person name="Donelson J.E."/>
            <person name="Andersson B."/>
            <person name="Stuart K.D."/>
            <person name="Hall N."/>
        </authorList>
    </citation>
    <scope>NUCLEOTIDE SEQUENCE</scope>
    <source>
        <strain evidence="3">927/4 GUTat10.1</strain>
    </source>
</reference>
<dbReference type="GeneID" id="3657224"/>
<dbReference type="InParanoid" id="Q57VE4"/>
<dbReference type="AlphaFoldDB" id="Q57VE4"/>
<keyword evidence="1" id="KW-0472">Membrane</keyword>
<dbReference type="EMBL" id="AC159443">
    <property type="protein sequence ID" value="AAX70474.1"/>
    <property type="molecule type" value="Genomic_DNA"/>
</dbReference>
<accession>D6XG57</accession>
<sequence>MFCSTCVSLVGVISALMLLSYLGFVIIYVPVYRYLAITVLLLLLSYRLSVWRFLPTERAHVRRLAEKIVERRRAYALPTSEELRSDVGANALYVPAAPYL</sequence>
<dbReference type="OrthoDB" id="252397at2759"/>
<evidence type="ECO:0000256" key="1">
    <source>
        <dbReference type="SAM" id="Phobius"/>
    </source>
</evidence>
<reference evidence="3" key="4">
    <citation type="submission" date="2005-04" db="EMBL/GenBank/DDBJ databases">
        <title>Sequencing, closure, and annotation of Trypanosoma brucei chromosomes 2 through 8.</title>
        <authorList>
            <person name="Ghedin E."/>
            <person name="Blandin G."/>
            <person name="Bartholomeu D."/>
            <person name="Caler E."/>
            <person name="Haas B."/>
            <person name="Hannick L."/>
            <person name="Shallom J."/>
            <person name="Hou L."/>
            <person name="Djikeng A."/>
            <person name="Feldblyum T."/>
            <person name="Hostetler J."/>
            <person name="Johnson J."/>
            <person name="Jones K."/>
            <person name="Koo H.L."/>
            <person name="Larkin C."/>
            <person name="Pai G."/>
            <person name="Peterson J."/>
            <person name="Khalak H.G."/>
            <person name="Salzberg S."/>
            <person name="Simpson A.J."/>
            <person name="Tallon L."/>
            <person name="Van Aken S."/>
            <person name="Wanless D."/>
            <person name="White O."/>
            <person name="Wortman J."/>
            <person name="Fraser C.M."/>
            <person name="El-Sayed N.M.A."/>
        </authorList>
    </citation>
    <scope>NUCLEOTIDE SEQUENCE</scope>
    <source>
        <strain evidence="3">927/4 GUTat10.1</strain>
    </source>
</reference>
<keyword evidence="1" id="KW-0812">Transmembrane</keyword>
<dbReference type="EMBL" id="CP000068">
    <property type="protein sequence ID" value="AAZ11234.1"/>
    <property type="molecule type" value="Genomic_DNA"/>
</dbReference>
<name>Q57VE4_TRYB2</name>
<dbReference type="PaxDb" id="5691-AAZ11234"/>
<evidence type="ECO:0000313" key="2">
    <source>
        <dbReference type="EMBL" id="AAX70474.1"/>
    </source>
</evidence>
<proteinExistence type="predicted"/>
<feature type="transmembrane region" description="Helical" evidence="1">
    <location>
        <begin position="7"/>
        <end position="28"/>
    </location>
</feature>
<evidence type="ECO:0000313" key="3">
    <source>
        <dbReference type="EMBL" id="AAZ11234.1"/>
    </source>
</evidence>
<reference evidence="2" key="3">
    <citation type="submission" date="2005-04" db="EMBL/GenBank/DDBJ databases">
        <title>.</title>
        <authorList>
            <person name="Ghedin E."/>
            <person name="Blandin G."/>
            <person name="Bartholomeu D."/>
            <person name="Caler E."/>
            <person name="Haas B."/>
            <person name="Hannick L."/>
            <person name="Shallom J."/>
            <person name="Hou L."/>
            <person name="Djikeng A."/>
            <person name="Feldblyum T."/>
            <person name="Hostetler J."/>
            <person name="Johnson J."/>
            <person name="Jones K."/>
            <person name="Koo H.L."/>
            <person name="Larkin C."/>
            <person name="Pai G."/>
            <person name="Peterson J."/>
            <person name="Khalak H.G."/>
            <person name="Salzberg S."/>
            <person name="Simpson A.J."/>
            <person name="Tallon L."/>
            <person name="Van Aken S."/>
            <person name="Wanless D."/>
            <person name="White O."/>
            <person name="Wortman J."/>
            <person name="Fraser C.M."/>
            <person name="El-Sayed N.M.A."/>
        </authorList>
    </citation>
    <scope>NUCLEOTIDE SEQUENCE</scope>
    <source>
        <strain evidence="2">GUTat10.1</strain>
    </source>
</reference>
<evidence type="ECO:0000313" key="4">
    <source>
        <dbReference type="Proteomes" id="UP000008524"/>
    </source>
</evidence>
<dbReference type="Proteomes" id="UP000008524">
    <property type="component" value="Chromosome 5"/>
</dbReference>
<dbReference type="KEGG" id="tbr:Tb927.5.1190"/>
<reference evidence="3 4" key="2">
    <citation type="journal article" date="2005" name="Science">
        <title>The genome of the African trypanosome Trypanosoma brucei.</title>
        <authorList>
            <person name="Berriman M."/>
            <person name="Ghedin E."/>
            <person name="Hertz-Fowler C."/>
            <person name="Blandin G."/>
            <person name="Renauld H."/>
            <person name="Bartholomeu D.C."/>
            <person name="Lennard N.J."/>
            <person name="Caler E."/>
            <person name="Hamlin N.E."/>
            <person name="Haas B."/>
            <person name="Bohme U."/>
            <person name="Hannick L."/>
            <person name="Aslett M.A."/>
            <person name="Shallom J."/>
            <person name="Marcello L."/>
            <person name="Hou L."/>
            <person name="Wickstead B."/>
            <person name="Alsmark U.C."/>
            <person name="Arrowsmith C."/>
            <person name="Atkin R.J."/>
            <person name="Barron A.J."/>
            <person name="Bringaud F."/>
            <person name="Brooks K."/>
            <person name="Carrington M."/>
            <person name="Cherevach I."/>
            <person name="Chillingworth T.J."/>
            <person name="Churcher C."/>
            <person name="Clark L.N."/>
            <person name="Corton C.H."/>
            <person name="Cronin A."/>
            <person name="Davies R.M."/>
            <person name="Doggett J."/>
            <person name="Djikeng A."/>
            <person name="Feldblyum T."/>
            <person name="Field M.C."/>
            <person name="Fraser A."/>
            <person name="Goodhead I."/>
            <person name="Hance Z."/>
            <person name="Harper D."/>
            <person name="Harris B.R."/>
            <person name="Hauser H."/>
            <person name="Hostetler J."/>
            <person name="Ivens A."/>
            <person name="Jagels K."/>
            <person name="Johnson D."/>
            <person name="Johnson J."/>
            <person name="Jones K."/>
            <person name="Kerhornou A.X."/>
            <person name="Koo H."/>
            <person name="Larke N."/>
            <person name="Landfear S."/>
            <person name="Larkin C."/>
            <person name="Leech V."/>
            <person name="Line A."/>
            <person name="Lord A."/>
            <person name="Macleod A."/>
            <person name="Mooney P.J."/>
            <person name="Moule S."/>
            <person name="Martin D.M."/>
            <person name="Morgan G.W."/>
            <person name="Mungall K."/>
            <person name="Norbertczak H."/>
            <person name="Ormond D."/>
            <person name="Pai G."/>
            <person name="Peacock C.S."/>
            <person name="Peterson J."/>
            <person name="Quail M.A."/>
            <person name="Rabbinowitsch E."/>
            <person name="Rajandream M.A."/>
            <person name="Reitter C."/>
            <person name="Salzberg S.L."/>
            <person name="Sanders M."/>
            <person name="Schobel S."/>
            <person name="Sharp S."/>
            <person name="Simmonds M."/>
            <person name="Simpson A.J."/>
            <person name="Tallon L."/>
            <person name="Turner C.M."/>
            <person name="Tait A."/>
            <person name="Tivey A.R."/>
            <person name="Van Aken S."/>
            <person name="Walker D."/>
            <person name="Wanless D."/>
            <person name="Wang S."/>
            <person name="White B."/>
            <person name="White O."/>
            <person name="Whitehead S."/>
            <person name="Woodward J."/>
            <person name="Wortman J."/>
            <person name="Adams M.D."/>
            <person name="Embley T.M."/>
            <person name="Gull K."/>
            <person name="Ullu E."/>
            <person name="Barry J.D."/>
            <person name="Fairlamb A.H."/>
            <person name="Opperdoes F."/>
            <person name="Barrell B.G."/>
            <person name="Donelson J.E."/>
            <person name="Hall N."/>
            <person name="Fraser C.M."/>
            <person name="Melville S.E."/>
            <person name="El-Sayed N.M."/>
        </authorList>
    </citation>
    <scope>NUCLEOTIDE SEQUENCE [LARGE SCALE GENOMIC DNA]</scope>
    <source>
        <strain evidence="3 4">927/4 GUTat10.1</strain>
    </source>
</reference>
<keyword evidence="1" id="KW-1133">Transmembrane helix</keyword>